<dbReference type="GO" id="GO:0005886">
    <property type="term" value="C:plasma membrane"/>
    <property type="evidence" value="ECO:0007669"/>
    <property type="project" value="UniProtKB-SubCell"/>
</dbReference>
<dbReference type="InterPro" id="IPR000515">
    <property type="entry name" value="MetI-like"/>
</dbReference>
<evidence type="ECO:0000313" key="10">
    <source>
        <dbReference type="Proteomes" id="UP000548423"/>
    </source>
</evidence>
<evidence type="ECO:0000256" key="7">
    <source>
        <dbReference type="RuleBase" id="RU363032"/>
    </source>
</evidence>
<dbReference type="PROSITE" id="PS50928">
    <property type="entry name" value="ABC_TM1"/>
    <property type="match status" value="1"/>
</dbReference>
<evidence type="ECO:0000256" key="4">
    <source>
        <dbReference type="ARBA" id="ARBA00022692"/>
    </source>
</evidence>
<dbReference type="SUPFAM" id="SSF161098">
    <property type="entry name" value="MetI-like"/>
    <property type="match status" value="1"/>
</dbReference>
<feature type="transmembrane region" description="Helical" evidence="7">
    <location>
        <begin position="199"/>
        <end position="221"/>
    </location>
</feature>
<feature type="transmembrane region" description="Helical" evidence="7">
    <location>
        <begin position="9"/>
        <end position="30"/>
    </location>
</feature>
<evidence type="ECO:0000256" key="6">
    <source>
        <dbReference type="ARBA" id="ARBA00023136"/>
    </source>
</evidence>
<dbReference type="AlphaFoldDB" id="A0A852T6J5"/>
<comment type="caution">
    <text evidence="9">The sequence shown here is derived from an EMBL/GenBank/DDBJ whole genome shotgun (WGS) entry which is preliminary data.</text>
</comment>
<feature type="transmembrane region" description="Helical" evidence="7">
    <location>
        <begin position="86"/>
        <end position="112"/>
    </location>
</feature>
<keyword evidence="5 7" id="KW-1133">Transmembrane helix</keyword>
<keyword evidence="3" id="KW-1003">Cell membrane</keyword>
<feature type="transmembrane region" description="Helical" evidence="7">
    <location>
        <begin position="258"/>
        <end position="279"/>
    </location>
</feature>
<feature type="transmembrane region" description="Helical" evidence="7">
    <location>
        <begin position="155"/>
        <end position="178"/>
    </location>
</feature>
<name>A0A852T6J5_9BACI</name>
<keyword evidence="6 7" id="KW-0472">Membrane</keyword>
<dbReference type="InterPro" id="IPR035906">
    <property type="entry name" value="MetI-like_sf"/>
</dbReference>
<feature type="transmembrane region" description="Helical" evidence="7">
    <location>
        <begin position="121"/>
        <end position="143"/>
    </location>
</feature>
<dbReference type="PANTHER" id="PTHR43744">
    <property type="entry name" value="ABC TRANSPORTER PERMEASE PROTEIN MG189-RELATED-RELATED"/>
    <property type="match status" value="1"/>
</dbReference>
<dbReference type="Proteomes" id="UP000548423">
    <property type="component" value="Unassembled WGS sequence"/>
</dbReference>
<protein>
    <submittedName>
        <fullName evidence="9">Raffinose/stachyose/melibiose transport system permease protein</fullName>
    </submittedName>
</protein>
<evidence type="ECO:0000313" key="9">
    <source>
        <dbReference type="EMBL" id="NYE03437.1"/>
    </source>
</evidence>
<evidence type="ECO:0000256" key="1">
    <source>
        <dbReference type="ARBA" id="ARBA00004651"/>
    </source>
</evidence>
<gene>
    <name evidence="9" type="ORF">F4694_000156</name>
</gene>
<dbReference type="GO" id="GO:0055085">
    <property type="term" value="P:transmembrane transport"/>
    <property type="evidence" value="ECO:0007669"/>
    <property type="project" value="InterPro"/>
</dbReference>
<evidence type="ECO:0000256" key="2">
    <source>
        <dbReference type="ARBA" id="ARBA00022448"/>
    </source>
</evidence>
<comment type="subcellular location">
    <subcellularLocation>
        <location evidence="1 7">Cell membrane</location>
        <topology evidence="1 7">Multi-pass membrane protein</topology>
    </subcellularLocation>
</comment>
<proteinExistence type="inferred from homology"/>
<evidence type="ECO:0000259" key="8">
    <source>
        <dbReference type="PROSITE" id="PS50928"/>
    </source>
</evidence>
<evidence type="ECO:0000256" key="3">
    <source>
        <dbReference type="ARBA" id="ARBA00022475"/>
    </source>
</evidence>
<comment type="similarity">
    <text evidence="7">Belongs to the binding-protein-dependent transport system permease family.</text>
</comment>
<feature type="domain" description="ABC transmembrane type-1" evidence="8">
    <location>
        <begin position="87"/>
        <end position="279"/>
    </location>
</feature>
<keyword evidence="2 7" id="KW-0813">Transport</keyword>
<dbReference type="EMBL" id="JACCBX010000001">
    <property type="protein sequence ID" value="NYE03437.1"/>
    <property type="molecule type" value="Genomic_DNA"/>
</dbReference>
<dbReference type="PANTHER" id="PTHR43744:SF12">
    <property type="entry name" value="ABC TRANSPORTER PERMEASE PROTEIN MG189-RELATED"/>
    <property type="match status" value="1"/>
</dbReference>
<keyword evidence="4 7" id="KW-0812">Transmembrane</keyword>
<sequence length="293" mass="33046">MKRRKLIRFLFHFVFLVLTLAWVYPLIWTVSSSLKTNREMFSGSVKLFPDKFEWSFLLPSNWGQLEEILQFDNYSRAWYIANFSQYFINTLLFTFAVVIIVIALCALTGYVLGRYDFLGKFLIMGAIIATMFIPAGYTIIPLWQLINALGLGKSMAGLILAEAGGTHVLYILLFTAYFSRIPKELEEASQIDGAGFVRTFFTIMLPLAKPVIATTFILQFINSWNSFFVPLVFTIHRPDLRTLGVGMYSFVEDNSSDLAAMAAGATISFIPIVVIFLIFQKYFVDGIAGSAKG</sequence>
<dbReference type="Gene3D" id="1.10.3720.10">
    <property type="entry name" value="MetI-like"/>
    <property type="match status" value="1"/>
</dbReference>
<accession>A0A852T6J5</accession>
<dbReference type="Pfam" id="PF00528">
    <property type="entry name" value="BPD_transp_1"/>
    <property type="match status" value="1"/>
</dbReference>
<reference evidence="10" key="1">
    <citation type="submission" date="2020-07" db="EMBL/GenBank/DDBJ databases">
        <authorList>
            <person name="Partida-Martinez L."/>
            <person name="Huntemann M."/>
            <person name="Clum A."/>
            <person name="Wang J."/>
            <person name="Palaniappan K."/>
            <person name="Ritter S."/>
            <person name="Chen I.-M."/>
            <person name="Stamatis D."/>
            <person name="Reddy T."/>
            <person name="O'Malley R."/>
            <person name="Daum C."/>
            <person name="Shapiro N."/>
            <person name="Ivanova N."/>
            <person name="Kyrpides N."/>
            <person name="Woyke T."/>
        </authorList>
    </citation>
    <scope>NUCLEOTIDE SEQUENCE [LARGE SCALE GENOMIC DNA]</scope>
    <source>
        <strain evidence="10">AT2.8</strain>
    </source>
</reference>
<dbReference type="CDD" id="cd06261">
    <property type="entry name" value="TM_PBP2"/>
    <property type="match status" value="1"/>
</dbReference>
<reference evidence="10" key="2">
    <citation type="submission" date="2020-08" db="EMBL/GenBank/DDBJ databases">
        <title>The Agave Microbiome: Exploring the role of microbial communities in plant adaptations to desert environments.</title>
        <authorList>
            <person name="Partida-Martinez L.P."/>
        </authorList>
    </citation>
    <scope>NUCLEOTIDE SEQUENCE [LARGE SCALE GENOMIC DNA]</scope>
    <source>
        <strain evidence="10">AT2.8</strain>
    </source>
</reference>
<evidence type="ECO:0000256" key="5">
    <source>
        <dbReference type="ARBA" id="ARBA00022989"/>
    </source>
</evidence>
<organism evidence="9 10">
    <name type="scientific">Neobacillus niacini</name>
    <dbReference type="NCBI Taxonomy" id="86668"/>
    <lineage>
        <taxon>Bacteria</taxon>
        <taxon>Bacillati</taxon>
        <taxon>Bacillota</taxon>
        <taxon>Bacilli</taxon>
        <taxon>Bacillales</taxon>
        <taxon>Bacillaceae</taxon>
        <taxon>Neobacillus</taxon>
    </lineage>
</organism>